<dbReference type="InterPro" id="IPR014716">
    <property type="entry name" value="Fibrinogen_a/b/g_C_1"/>
</dbReference>
<dbReference type="KEGG" id="cvn:111106152"/>
<sequence length="246" mass="28737">MMLNAIAYCTFLAFPIAGFILEGNSPGHVQGPAVKQFPKDCQDILWEGYSDSQVYRIYPHGSGELDVFCDQHTDGGGWTVIQRRMNGVIDFFRNWKDYKYGFGDKTGEYWLGNHRIYEIVQQGFYELRIDLEDFSNEKRYALYKRFYIDDETNGYRLHLEDYEGTAGDSLMSRHSGYQFYTKDHDDSSSCANLYKGGWWYNECHASNLNGLYLNGNHQSFADGINWLAWHGYHYSLKSTEMKIRRL</sequence>
<keyword evidence="2" id="KW-0732">Signal</keyword>
<dbReference type="GO" id="GO:0005615">
    <property type="term" value="C:extracellular space"/>
    <property type="evidence" value="ECO:0007669"/>
    <property type="project" value="TreeGrafter"/>
</dbReference>
<evidence type="ECO:0000256" key="2">
    <source>
        <dbReference type="SAM" id="SignalP"/>
    </source>
</evidence>
<dbReference type="InterPro" id="IPR050373">
    <property type="entry name" value="Fibrinogen_C-term_domain"/>
</dbReference>
<dbReference type="OrthoDB" id="6272435at2759"/>
<keyword evidence="4" id="KW-1185">Reference proteome</keyword>
<gene>
    <name evidence="5" type="primary">LOC111106152</name>
</gene>
<organism evidence="4 5">
    <name type="scientific">Crassostrea virginica</name>
    <name type="common">Eastern oyster</name>
    <dbReference type="NCBI Taxonomy" id="6565"/>
    <lineage>
        <taxon>Eukaryota</taxon>
        <taxon>Metazoa</taxon>
        <taxon>Spiralia</taxon>
        <taxon>Lophotrochozoa</taxon>
        <taxon>Mollusca</taxon>
        <taxon>Bivalvia</taxon>
        <taxon>Autobranchia</taxon>
        <taxon>Pteriomorphia</taxon>
        <taxon>Ostreida</taxon>
        <taxon>Ostreoidea</taxon>
        <taxon>Ostreidae</taxon>
        <taxon>Crassostrea</taxon>
    </lineage>
</organism>
<dbReference type="Gene3D" id="3.90.215.10">
    <property type="entry name" value="Gamma Fibrinogen, chain A, domain 1"/>
    <property type="match status" value="1"/>
</dbReference>
<dbReference type="Pfam" id="PF00147">
    <property type="entry name" value="Fibrinogen_C"/>
    <property type="match status" value="1"/>
</dbReference>
<feature type="signal peptide" evidence="2">
    <location>
        <begin position="1"/>
        <end position="18"/>
    </location>
</feature>
<proteinExistence type="predicted"/>
<dbReference type="AlphaFoldDB" id="A0A8B8B060"/>
<dbReference type="RefSeq" id="XP_022296408.1">
    <property type="nucleotide sequence ID" value="XM_022440700.1"/>
</dbReference>
<dbReference type="CDD" id="cd00087">
    <property type="entry name" value="FReD"/>
    <property type="match status" value="1"/>
</dbReference>
<dbReference type="InterPro" id="IPR020837">
    <property type="entry name" value="Fibrinogen_CS"/>
</dbReference>
<dbReference type="InterPro" id="IPR002181">
    <property type="entry name" value="Fibrinogen_a/b/g_C_dom"/>
</dbReference>
<accession>A0A8B8B060</accession>
<evidence type="ECO:0000313" key="4">
    <source>
        <dbReference type="Proteomes" id="UP000694844"/>
    </source>
</evidence>
<dbReference type="GeneID" id="111106152"/>
<keyword evidence="1" id="KW-1015">Disulfide bond</keyword>
<reference evidence="5" key="1">
    <citation type="submission" date="2025-08" db="UniProtKB">
        <authorList>
            <consortium name="RefSeq"/>
        </authorList>
    </citation>
    <scope>IDENTIFICATION</scope>
    <source>
        <tissue evidence="5">Whole sample</tissue>
    </source>
</reference>
<feature type="chain" id="PRO_5034113344" evidence="2">
    <location>
        <begin position="19"/>
        <end position="246"/>
    </location>
</feature>
<dbReference type="Proteomes" id="UP000694844">
    <property type="component" value="Chromosome 8"/>
</dbReference>
<feature type="domain" description="Fibrinogen C-terminal" evidence="3">
    <location>
        <begin position="32"/>
        <end position="246"/>
    </location>
</feature>
<evidence type="ECO:0000259" key="3">
    <source>
        <dbReference type="PROSITE" id="PS51406"/>
    </source>
</evidence>
<protein>
    <submittedName>
        <fullName evidence="5">Techylectin-5A-like isoform X1</fullName>
    </submittedName>
</protein>
<dbReference type="PANTHER" id="PTHR19143">
    <property type="entry name" value="FIBRINOGEN/TENASCIN/ANGIOPOEITIN"/>
    <property type="match status" value="1"/>
</dbReference>
<name>A0A8B8B060_CRAVI</name>
<dbReference type="FunFam" id="3.90.215.10:FF:000001">
    <property type="entry name" value="Tenascin isoform 1"/>
    <property type="match status" value="1"/>
</dbReference>
<dbReference type="SMART" id="SM00186">
    <property type="entry name" value="FBG"/>
    <property type="match status" value="1"/>
</dbReference>
<evidence type="ECO:0000256" key="1">
    <source>
        <dbReference type="ARBA" id="ARBA00023157"/>
    </source>
</evidence>
<dbReference type="InterPro" id="IPR036056">
    <property type="entry name" value="Fibrinogen-like_C"/>
</dbReference>
<dbReference type="SUPFAM" id="SSF56496">
    <property type="entry name" value="Fibrinogen C-terminal domain-like"/>
    <property type="match status" value="1"/>
</dbReference>
<dbReference type="PROSITE" id="PS00514">
    <property type="entry name" value="FIBRINOGEN_C_1"/>
    <property type="match status" value="1"/>
</dbReference>
<dbReference type="NCBIfam" id="NF040941">
    <property type="entry name" value="GGGWT_bact"/>
    <property type="match status" value="1"/>
</dbReference>
<dbReference type="PROSITE" id="PS51406">
    <property type="entry name" value="FIBRINOGEN_C_2"/>
    <property type="match status" value="1"/>
</dbReference>
<evidence type="ECO:0000313" key="5">
    <source>
        <dbReference type="RefSeq" id="XP_022296408.1"/>
    </source>
</evidence>